<gene>
    <name evidence="1" type="ORF">HNR21_005193</name>
</gene>
<protein>
    <submittedName>
        <fullName evidence="1">Uncharacterized protein</fullName>
    </submittedName>
</protein>
<proteinExistence type="predicted"/>
<evidence type="ECO:0000313" key="1">
    <source>
        <dbReference type="EMBL" id="MBA9006311.1"/>
    </source>
</evidence>
<dbReference type="EMBL" id="JACJII010000001">
    <property type="protein sequence ID" value="MBA9006311.1"/>
    <property type="molecule type" value="Genomic_DNA"/>
</dbReference>
<comment type="caution">
    <text evidence="1">The sequence shown here is derived from an EMBL/GenBank/DDBJ whole genome shotgun (WGS) entry which is preliminary data.</text>
</comment>
<organism evidence="1 2">
    <name type="scientific">Thermomonospora cellulosilytica</name>
    <dbReference type="NCBI Taxonomy" id="1411118"/>
    <lineage>
        <taxon>Bacteria</taxon>
        <taxon>Bacillati</taxon>
        <taxon>Actinomycetota</taxon>
        <taxon>Actinomycetes</taxon>
        <taxon>Streptosporangiales</taxon>
        <taxon>Thermomonosporaceae</taxon>
        <taxon>Thermomonospora</taxon>
    </lineage>
</organism>
<name>A0A7W3N2G0_9ACTN</name>
<keyword evidence="2" id="KW-1185">Reference proteome</keyword>
<reference evidence="1 2" key="1">
    <citation type="submission" date="2020-08" db="EMBL/GenBank/DDBJ databases">
        <title>Sequencing the genomes of 1000 actinobacteria strains.</title>
        <authorList>
            <person name="Klenk H.-P."/>
        </authorList>
    </citation>
    <scope>NUCLEOTIDE SEQUENCE [LARGE SCALE GENOMIC DNA]</scope>
    <source>
        <strain evidence="1 2">DSM 45823</strain>
    </source>
</reference>
<dbReference type="AlphaFoldDB" id="A0A7W3N2G0"/>
<accession>A0A7W3N2G0</accession>
<dbReference type="Proteomes" id="UP000539313">
    <property type="component" value="Unassembled WGS sequence"/>
</dbReference>
<dbReference type="RefSeq" id="WP_281402066.1">
    <property type="nucleotide sequence ID" value="NZ_JACJII010000001.1"/>
</dbReference>
<evidence type="ECO:0000313" key="2">
    <source>
        <dbReference type="Proteomes" id="UP000539313"/>
    </source>
</evidence>
<sequence length="42" mass="4484">MSNTLVIPTPGELDEVFQGADEQMVHAASAYLATEDYAPGDE</sequence>